<feature type="domain" description="RRN6 K-rich C-terminal" evidence="2">
    <location>
        <begin position="539"/>
        <end position="664"/>
    </location>
</feature>
<feature type="region of interest" description="Disordered" evidence="1">
    <location>
        <begin position="421"/>
        <end position="441"/>
    </location>
</feature>
<proteinExistence type="predicted"/>
<accession>A0A5C3R3C9</accession>
<feature type="region of interest" description="Disordered" evidence="1">
    <location>
        <begin position="622"/>
        <end position="664"/>
    </location>
</feature>
<dbReference type="Proteomes" id="UP000305067">
    <property type="component" value="Unassembled WGS sequence"/>
</dbReference>
<dbReference type="STRING" id="1884261.A0A5C3R3C9"/>
<dbReference type="InterPro" id="IPR019350">
    <property type="entry name" value="RNA_pol_I-sp_TIF_RRN6-like"/>
</dbReference>
<evidence type="ECO:0000256" key="1">
    <source>
        <dbReference type="SAM" id="MobiDB-lite"/>
    </source>
</evidence>
<protein>
    <recommendedName>
        <fullName evidence="2">RRN6 K-rich C-terminal domain-containing protein</fullName>
    </recommendedName>
</protein>
<evidence type="ECO:0000313" key="4">
    <source>
        <dbReference type="Proteomes" id="UP000305067"/>
    </source>
</evidence>
<name>A0A5C3R3C9_9AGAR</name>
<organism evidence="3 4">
    <name type="scientific">Pterulicium gracile</name>
    <dbReference type="NCBI Taxonomy" id="1884261"/>
    <lineage>
        <taxon>Eukaryota</taxon>
        <taxon>Fungi</taxon>
        <taxon>Dikarya</taxon>
        <taxon>Basidiomycota</taxon>
        <taxon>Agaricomycotina</taxon>
        <taxon>Agaricomycetes</taxon>
        <taxon>Agaricomycetidae</taxon>
        <taxon>Agaricales</taxon>
        <taxon>Pleurotineae</taxon>
        <taxon>Pterulaceae</taxon>
        <taxon>Pterulicium</taxon>
    </lineage>
</organism>
<gene>
    <name evidence="3" type="ORF">BDV98DRAFT_587980</name>
</gene>
<reference evidence="3 4" key="1">
    <citation type="journal article" date="2019" name="Nat. Ecol. Evol.">
        <title>Megaphylogeny resolves global patterns of mushroom evolution.</title>
        <authorList>
            <person name="Varga T."/>
            <person name="Krizsan K."/>
            <person name="Foldi C."/>
            <person name="Dima B."/>
            <person name="Sanchez-Garcia M."/>
            <person name="Sanchez-Ramirez S."/>
            <person name="Szollosi G.J."/>
            <person name="Szarkandi J.G."/>
            <person name="Papp V."/>
            <person name="Albert L."/>
            <person name="Andreopoulos W."/>
            <person name="Angelini C."/>
            <person name="Antonin V."/>
            <person name="Barry K.W."/>
            <person name="Bougher N.L."/>
            <person name="Buchanan P."/>
            <person name="Buyck B."/>
            <person name="Bense V."/>
            <person name="Catcheside P."/>
            <person name="Chovatia M."/>
            <person name="Cooper J."/>
            <person name="Damon W."/>
            <person name="Desjardin D."/>
            <person name="Finy P."/>
            <person name="Geml J."/>
            <person name="Haridas S."/>
            <person name="Hughes K."/>
            <person name="Justo A."/>
            <person name="Karasinski D."/>
            <person name="Kautmanova I."/>
            <person name="Kiss B."/>
            <person name="Kocsube S."/>
            <person name="Kotiranta H."/>
            <person name="LaButti K.M."/>
            <person name="Lechner B.E."/>
            <person name="Liimatainen K."/>
            <person name="Lipzen A."/>
            <person name="Lukacs Z."/>
            <person name="Mihaltcheva S."/>
            <person name="Morgado L.N."/>
            <person name="Niskanen T."/>
            <person name="Noordeloos M.E."/>
            <person name="Ohm R.A."/>
            <person name="Ortiz-Santana B."/>
            <person name="Ovrebo C."/>
            <person name="Racz N."/>
            <person name="Riley R."/>
            <person name="Savchenko A."/>
            <person name="Shiryaev A."/>
            <person name="Soop K."/>
            <person name="Spirin V."/>
            <person name="Szebenyi C."/>
            <person name="Tomsovsky M."/>
            <person name="Tulloss R.E."/>
            <person name="Uehling J."/>
            <person name="Grigoriev I.V."/>
            <person name="Vagvolgyi C."/>
            <person name="Papp T."/>
            <person name="Martin F.M."/>
            <person name="Miettinen O."/>
            <person name="Hibbett D.S."/>
            <person name="Nagy L.G."/>
        </authorList>
    </citation>
    <scope>NUCLEOTIDE SEQUENCE [LARGE SCALE GENOMIC DNA]</scope>
    <source>
        <strain evidence="3 4">CBS 309.79</strain>
    </source>
</reference>
<keyword evidence="4" id="KW-1185">Reference proteome</keyword>
<evidence type="ECO:0000259" key="2">
    <source>
        <dbReference type="Pfam" id="PF20639"/>
    </source>
</evidence>
<dbReference type="PANTHER" id="PTHR28221">
    <property type="entry name" value="RNA POLYMERASE I-SPECIFIC TRANSCRIPTION INITIATION FACTOR RRN6"/>
    <property type="match status" value="1"/>
</dbReference>
<dbReference type="OrthoDB" id="2382881at2759"/>
<dbReference type="Pfam" id="PF20639">
    <property type="entry name" value="Rrn6_K-rich"/>
    <property type="match status" value="1"/>
</dbReference>
<dbReference type="AlphaFoldDB" id="A0A5C3R3C9"/>
<dbReference type="EMBL" id="ML178814">
    <property type="protein sequence ID" value="TFL07491.1"/>
    <property type="molecule type" value="Genomic_DNA"/>
</dbReference>
<evidence type="ECO:0000313" key="3">
    <source>
        <dbReference type="EMBL" id="TFL07491.1"/>
    </source>
</evidence>
<feature type="region of interest" description="Disordered" evidence="1">
    <location>
        <begin position="553"/>
        <end position="581"/>
    </location>
</feature>
<dbReference type="PANTHER" id="PTHR28221:SF2">
    <property type="entry name" value="RNA POLYMERASE I-SPECIFIC TRANSCRIPTION INITIATION FACTOR RRN6"/>
    <property type="match status" value="1"/>
</dbReference>
<feature type="compositionally biased region" description="Basic residues" evidence="1">
    <location>
        <begin position="655"/>
        <end position="664"/>
    </location>
</feature>
<dbReference type="InterPro" id="IPR048536">
    <property type="entry name" value="Rrn6_K-rich"/>
</dbReference>
<feature type="compositionally biased region" description="Polar residues" evidence="1">
    <location>
        <begin position="622"/>
        <end position="640"/>
    </location>
</feature>
<sequence>MYRVQVEADDQRPTASLCFERSHTTPIRQLKAFSGYLNRPSLLAIRTFGETVLAQHLSNAEGDKLSDIRRFTRADLGGHVSMDVDLDATCSSCTIINDRGSVFDFNVGEGRNIPKSVLLCTDDRSPISRKPFWRICRTRTGCLRVSSSSMEQMDFRASSACTSNGTDAVFELQDPKDVIVAVNAFPIPDEHACRIVTNKDVIHLDNRFFTRPVTIYPHGRGDYHHLRLDWVQAGNDTLGCLHSRRNGLVSIYDIHTDGKSRLADIPIAFPHNPGSMNEEHLGTVFFPSRSPNSESFVMCQVQLDGAMHCQLFSTANPPLVTRVESFVKTSAMFQQQDDREFFIADMSFILKDDYLPSLHLPAQQIMSLGEVTDTDMDASPFGPHTGLEAMFERCQMFPAPRSQFLGWTRFKRASSDLLNAEASRHSPSSSSSYNLNNTLRALDPTYPSEETLQQQRQSGSTTELDERLVDLALSEDILSSQPMPGVASSEETPESILEGLSLGTPPPIRYSYFKPKDTVDSMDEDEDQIGVGVLGARLLLQDWVTGSNPQNFVYEDPYDTSPKDSSTTTAASPPPKFSSGLATRTVPAIRSVAFSQVVPPSVQWSHSQPTIAHSQPEAARTVQTQSSQPEPREVFSSTQVLPGPFGGRKSVPLPKKAKKRLGGF</sequence>